<evidence type="ECO:0000256" key="7">
    <source>
        <dbReference type="SAM" id="MobiDB-lite"/>
    </source>
</evidence>
<keyword evidence="4" id="KW-0238">DNA-binding</keyword>
<dbReference type="CDD" id="cd22921">
    <property type="entry name" value="HFD_CENP-X"/>
    <property type="match status" value="1"/>
</dbReference>
<evidence type="ECO:0000256" key="1">
    <source>
        <dbReference type="ARBA" id="ARBA00004123"/>
    </source>
</evidence>
<dbReference type="PANTHER" id="PTHR28680">
    <property type="entry name" value="CENTROMERE PROTEIN X"/>
    <property type="match status" value="1"/>
</dbReference>
<dbReference type="GO" id="GO:0051382">
    <property type="term" value="P:kinetochore assembly"/>
    <property type="evidence" value="ECO:0007669"/>
    <property type="project" value="InterPro"/>
</dbReference>
<proteinExistence type="inferred from homology"/>
<keyword evidence="9" id="KW-1185">Reference proteome</keyword>
<keyword evidence="3" id="KW-0227">DNA damage</keyword>
<keyword evidence="6" id="KW-0539">Nucleus</keyword>
<evidence type="ECO:0000256" key="4">
    <source>
        <dbReference type="ARBA" id="ARBA00023125"/>
    </source>
</evidence>
<sequence length="211" mass="22986">MNSDIEIYSDSDQDYRRPSTFGKKGGGGSSFRRAPSDELDEIEDLGTPPGGEAEEDDEEEAPRSRPQKGDGGKGSGSKNRTGGGGALTSGFTTASRLNVGKGTGSTVAKPGARRFVVDEDSDGKEHDDTPAFKPETMQGIFKGVWSNPDTKVHRDAMKLSAEFLRLFTIEALHRAVAYQREQEEDDLLRDDEMLLDVESLEAITPQLLLDF</sequence>
<dbReference type="GO" id="GO:0000712">
    <property type="term" value="P:resolution of meiotic recombination intermediates"/>
    <property type="evidence" value="ECO:0007669"/>
    <property type="project" value="TreeGrafter"/>
</dbReference>
<comment type="similarity">
    <text evidence="2">Belongs to the CENP-X/MHF2 family.</text>
</comment>
<dbReference type="GO" id="GO:0003677">
    <property type="term" value="F:DNA binding"/>
    <property type="evidence" value="ECO:0007669"/>
    <property type="project" value="UniProtKB-KW"/>
</dbReference>
<dbReference type="GO" id="GO:0031297">
    <property type="term" value="P:replication fork processing"/>
    <property type="evidence" value="ECO:0007669"/>
    <property type="project" value="TreeGrafter"/>
</dbReference>
<evidence type="ECO:0000256" key="5">
    <source>
        <dbReference type="ARBA" id="ARBA00023204"/>
    </source>
</evidence>
<reference evidence="8" key="1">
    <citation type="journal article" date="2020" name="Fungal Divers.">
        <title>Resolving the Mortierellaceae phylogeny through synthesis of multi-gene phylogenetics and phylogenomics.</title>
        <authorList>
            <person name="Vandepol N."/>
            <person name="Liber J."/>
            <person name="Desiro A."/>
            <person name="Na H."/>
            <person name="Kennedy M."/>
            <person name="Barry K."/>
            <person name="Grigoriev I.V."/>
            <person name="Miller A.N."/>
            <person name="O'Donnell K."/>
            <person name="Stajich J.E."/>
            <person name="Bonito G."/>
        </authorList>
    </citation>
    <scope>NUCLEOTIDE SEQUENCE</scope>
    <source>
        <strain evidence="8">NVP1</strain>
    </source>
</reference>
<evidence type="ECO:0000313" key="9">
    <source>
        <dbReference type="Proteomes" id="UP000696485"/>
    </source>
</evidence>
<evidence type="ECO:0000256" key="2">
    <source>
        <dbReference type="ARBA" id="ARBA00009359"/>
    </source>
</evidence>
<name>A0A9P5SEI1_9FUNG</name>
<evidence type="ECO:0000256" key="3">
    <source>
        <dbReference type="ARBA" id="ARBA00022763"/>
    </source>
</evidence>
<comment type="subcellular location">
    <subcellularLocation>
        <location evidence="1">Nucleus</location>
    </subcellularLocation>
</comment>
<feature type="region of interest" description="Disordered" evidence="7">
    <location>
        <begin position="1"/>
        <end position="112"/>
    </location>
</feature>
<keyword evidence="5" id="KW-0234">DNA repair</keyword>
<dbReference type="EMBL" id="JAAAUY010000688">
    <property type="protein sequence ID" value="KAF9327224.1"/>
    <property type="molecule type" value="Genomic_DNA"/>
</dbReference>
<dbReference type="GO" id="GO:0006281">
    <property type="term" value="P:DNA repair"/>
    <property type="evidence" value="ECO:0007669"/>
    <property type="project" value="UniProtKB-KW"/>
</dbReference>
<evidence type="ECO:0000313" key="8">
    <source>
        <dbReference type="EMBL" id="KAF9327224.1"/>
    </source>
</evidence>
<accession>A0A9P5SEI1</accession>
<dbReference type="Gene3D" id="6.10.130.30">
    <property type="match status" value="1"/>
</dbReference>
<dbReference type="Pfam" id="PF09415">
    <property type="entry name" value="CENP-X"/>
    <property type="match status" value="1"/>
</dbReference>
<gene>
    <name evidence="8" type="ORF">BG006_009427</name>
</gene>
<evidence type="ECO:0000256" key="6">
    <source>
        <dbReference type="ARBA" id="ARBA00023242"/>
    </source>
</evidence>
<comment type="caution">
    <text evidence="8">The sequence shown here is derived from an EMBL/GenBank/DDBJ whole genome shotgun (WGS) entry which is preliminary data.</text>
</comment>
<dbReference type="PANTHER" id="PTHR28680:SF1">
    <property type="entry name" value="CENTROMERE PROTEIN X"/>
    <property type="match status" value="1"/>
</dbReference>
<feature type="compositionally biased region" description="Basic and acidic residues" evidence="7">
    <location>
        <begin position="61"/>
        <end position="71"/>
    </location>
</feature>
<evidence type="ECO:0008006" key="10">
    <source>
        <dbReference type="Google" id="ProtNLM"/>
    </source>
</evidence>
<protein>
    <recommendedName>
        <fullName evidence="10">Centromere protein X</fullName>
    </recommendedName>
</protein>
<organism evidence="8 9">
    <name type="scientific">Podila minutissima</name>
    <dbReference type="NCBI Taxonomy" id="64525"/>
    <lineage>
        <taxon>Eukaryota</taxon>
        <taxon>Fungi</taxon>
        <taxon>Fungi incertae sedis</taxon>
        <taxon>Mucoromycota</taxon>
        <taxon>Mortierellomycotina</taxon>
        <taxon>Mortierellomycetes</taxon>
        <taxon>Mortierellales</taxon>
        <taxon>Mortierellaceae</taxon>
        <taxon>Podila</taxon>
    </lineage>
</organism>
<dbReference type="GO" id="GO:0071821">
    <property type="term" value="C:FANCM-MHF complex"/>
    <property type="evidence" value="ECO:0007669"/>
    <property type="project" value="TreeGrafter"/>
</dbReference>
<dbReference type="InterPro" id="IPR018552">
    <property type="entry name" value="CENP-X"/>
</dbReference>
<dbReference type="AlphaFoldDB" id="A0A9P5SEI1"/>
<dbReference type="Proteomes" id="UP000696485">
    <property type="component" value="Unassembled WGS sequence"/>
</dbReference>